<dbReference type="RefSeq" id="WP_188692975.1">
    <property type="nucleotide sequence ID" value="NZ_BMIR01000008.1"/>
</dbReference>
<comment type="caution">
    <text evidence="3">Lacks conserved residue(s) required for the propagation of feature annotation.</text>
</comment>
<dbReference type="PANTHER" id="PTHR37825">
    <property type="entry name" value="TRNA(MET) CYTIDINE ACETATE LIGASE"/>
    <property type="match status" value="1"/>
</dbReference>
<sequence length="410" mass="47006">MNIAGVIVEYNPFHNGHHYHLEATRKQTEADLVVAVMSGPFLQRGEPALLSKWERTKLALQAGIDIVIELPYPYATQRAEVFAWGAVSLLHAIGTTHLCFGSEAGTIEPFLKTIEHFAFRKEDYNTLLKKYMAEGNSYPKATALAYKALGLIEEGLLDLSKPNNILGYHYVQAVQKLQSPLRVETIKRVQAGYHDADITDAHIASATAIRKALFEYSKEAPSLKQLTPWFTAAALEQAQQFKQLRRWEDYFSYLKYRLLTEPKEKLNSYYEAEEGLENRFSHVIQHAHSFSDFMTAVKTKRYTWTRIQRLCTHMLTGTTKAEMEAANQLAFPQYLRLLGMSQQGQRYLNQCKKQLSIPLVTKISDIDSQDLIVDHRAAECYQLVDQNNGEIPREYQRTPIRYDAEKKCFI</sequence>
<comment type="catalytic activity">
    <reaction evidence="3">
        <text>cytidine(34) in elongator tRNA(Met) + acetate + ATP = N(4)-acetylcytidine(34) in elongator tRNA(Met) + AMP + diphosphate</text>
        <dbReference type="Rhea" id="RHEA:58144"/>
        <dbReference type="Rhea" id="RHEA-COMP:10693"/>
        <dbReference type="Rhea" id="RHEA-COMP:10694"/>
        <dbReference type="ChEBI" id="CHEBI:30089"/>
        <dbReference type="ChEBI" id="CHEBI:30616"/>
        <dbReference type="ChEBI" id="CHEBI:33019"/>
        <dbReference type="ChEBI" id="CHEBI:74900"/>
        <dbReference type="ChEBI" id="CHEBI:82748"/>
        <dbReference type="ChEBI" id="CHEBI:456215"/>
    </reaction>
</comment>
<keyword evidence="3" id="KW-0694">RNA-binding</keyword>
<dbReference type="GO" id="GO:0005737">
    <property type="term" value="C:cytoplasm"/>
    <property type="evidence" value="ECO:0007669"/>
    <property type="project" value="UniProtKB-SubCell"/>
</dbReference>
<dbReference type="PANTHER" id="PTHR37825:SF1">
    <property type="entry name" value="TRNA(MET) CYTIDINE ACETATE LIGASE"/>
    <property type="match status" value="1"/>
</dbReference>
<gene>
    <name evidence="4" type="primary">ylbM</name>
    <name evidence="3" type="synonym">tmcAL</name>
    <name evidence="4" type="ORF">GCM10011391_19960</name>
</gene>
<evidence type="ECO:0000256" key="3">
    <source>
        <dbReference type="HAMAP-Rule" id="MF_01539"/>
    </source>
</evidence>
<evidence type="ECO:0000313" key="4">
    <source>
        <dbReference type="EMBL" id="GGE41199.1"/>
    </source>
</evidence>
<dbReference type="InterPro" id="IPR014729">
    <property type="entry name" value="Rossmann-like_a/b/a_fold"/>
</dbReference>
<organism evidence="4 5">
    <name type="scientific">Pullulanibacillus camelliae</name>
    <dbReference type="NCBI Taxonomy" id="1707096"/>
    <lineage>
        <taxon>Bacteria</taxon>
        <taxon>Bacillati</taxon>
        <taxon>Bacillota</taxon>
        <taxon>Bacilli</taxon>
        <taxon>Bacillales</taxon>
        <taxon>Sporolactobacillaceae</taxon>
        <taxon>Pullulanibacillus</taxon>
    </lineage>
</organism>
<dbReference type="Pfam" id="PF05636">
    <property type="entry name" value="HIGH_NTase1"/>
    <property type="match status" value="1"/>
</dbReference>
<keyword evidence="3" id="KW-0547">Nucleotide-binding</keyword>
<dbReference type="SUPFAM" id="SSF52374">
    <property type="entry name" value="Nucleotidylyl transferase"/>
    <property type="match status" value="1"/>
</dbReference>
<reference evidence="4" key="2">
    <citation type="submission" date="2020-09" db="EMBL/GenBank/DDBJ databases">
        <authorList>
            <person name="Sun Q."/>
            <person name="Zhou Y."/>
        </authorList>
    </citation>
    <scope>NUCLEOTIDE SEQUENCE</scope>
    <source>
        <strain evidence="4">CGMCC 1.15371</strain>
    </source>
</reference>
<dbReference type="EC" id="6.3.4.-" evidence="3"/>
<dbReference type="GO" id="GO:0006400">
    <property type="term" value="P:tRNA modification"/>
    <property type="evidence" value="ECO:0007669"/>
    <property type="project" value="UniProtKB-UniRule"/>
</dbReference>
<keyword evidence="2 3" id="KW-0819">tRNA processing</keyword>
<comment type="function">
    <text evidence="3">Catalyzes the formation of N(4)-acetylcytidine (ac(4)C) at the wobble position of elongator tRNA(Met), using acetate and ATP as substrates. First activates an acetate ion to form acetyladenylate (Ac-AMP) and then transfers the acetyl group to tRNA to form ac(4)C34.</text>
</comment>
<evidence type="ECO:0000256" key="2">
    <source>
        <dbReference type="ARBA" id="ARBA00022694"/>
    </source>
</evidence>
<comment type="subcellular location">
    <subcellularLocation>
        <location evidence="3">Cytoplasm</location>
    </subcellularLocation>
</comment>
<feature type="binding site" evidence="3">
    <location>
        <position position="188"/>
    </location>
    <ligand>
        <name>ATP</name>
        <dbReference type="ChEBI" id="CHEBI:30616"/>
    </ligand>
</feature>
<dbReference type="GO" id="GO:0016879">
    <property type="term" value="F:ligase activity, forming carbon-nitrogen bonds"/>
    <property type="evidence" value="ECO:0007669"/>
    <property type="project" value="UniProtKB-UniRule"/>
</dbReference>
<keyword evidence="1 3" id="KW-0436">Ligase</keyword>
<keyword evidence="3" id="KW-0820">tRNA-binding</keyword>
<dbReference type="NCBIfam" id="NF010191">
    <property type="entry name" value="PRK13670.1"/>
    <property type="match status" value="1"/>
</dbReference>
<dbReference type="AlphaFoldDB" id="A0A8J2VVB5"/>
<accession>A0A8J2VVB5</accession>
<dbReference type="EMBL" id="BMIR01000008">
    <property type="protein sequence ID" value="GGE41199.1"/>
    <property type="molecule type" value="Genomic_DNA"/>
</dbReference>
<dbReference type="InterPro" id="IPR008513">
    <property type="entry name" value="tRNA(Met)_cyd_acetate_ligase"/>
</dbReference>
<dbReference type="HAMAP" id="MF_01539">
    <property type="entry name" value="TmcAL"/>
    <property type="match status" value="1"/>
</dbReference>
<name>A0A8J2VVB5_9BACL</name>
<dbReference type="GO" id="GO:0000049">
    <property type="term" value="F:tRNA binding"/>
    <property type="evidence" value="ECO:0007669"/>
    <property type="project" value="UniProtKB-KW"/>
</dbReference>
<keyword evidence="3" id="KW-0963">Cytoplasm</keyword>
<dbReference type="Gene3D" id="3.40.50.620">
    <property type="entry name" value="HUPs"/>
    <property type="match status" value="1"/>
</dbReference>
<comment type="similarity">
    <text evidence="3">Belongs to the TmcAL family.</text>
</comment>
<protein>
    <recommendedName>
        <fullName evidence="3">tRNA(Met) cytidine acetate ligase</fullName>
        <ecNumber evidence="3">6.3.4.-</ecNumber>
    </recommendedName>
</protein>
<keyword evidence="5" id="KW-1185">Reference proteome</keyword>
<comment type="caution">
    <text evidence="4">The sequence shown here is derived from an EMBL/GenBank/DDBJ whole genome shotgun (WGS) entry which is preliminary data.</text>
</comment>
<evidence type="ECO:0000313" key="5">
    <source>
        <dbReference type="Proteomes" id="UP000628775"/>
    </source>
</evidence>
<feature type="binding site" evidence="3">
    <location>
        <position position="163"/>
    </location>
    <ligand>
        <name>ATP</name>
        <dbReference type="ChEBI" id="CHEBI:30616"/>
    </ligand>
</feature>
<dbReference type="Proteomes" id="UP000628775">
    <property type="component" value="Unassembled WGS sequence"/>
</dbReference>
<keyword evidence="3" id="KW-0067">ATP-binding</keyword>
<evidence type="ECO:0000256" key="1">
    <source>
        <dbReference type="ARBA" id="ARBA00022598"/>
    </source>
</evidence>
<feature type="binding site" evidence="3">
    <location>
        <position position="101"/>
    </location>
    <ligand>
        <name>ATP</name>
        <dbReference type="ChEBI" id="CHEBI:30616"/>
    </ligand>
</feature>
<proteinExistence type="inferred from homology"/>
<reference evidence="4" key="1">
    <citation type="journal article" date="2014" name="Int. J. Syst. Evol. Microbiol.">
        <title>Complete genome sequence of Corynebacterium casei LMG S-19264T (=DSM 44701T), isolated from a smear-ripened cheese.</title>
        <authorList>
            <consortium name="US DOE Joint Genome Institute (JGI-PGF)"/>
            <person name="Walter F."/>
            <person name="Albersmeier A."/>
            <person name="Kalinowski J."/>
            <person name="Ruckert C."/>
        </authorList>
    </citation>
    <scope>NUCLEOTIDE SEQUENCE</scope>
    <source>
        <strain evidence="4">CGMCC 1.15371</strain>
    </source>
</reference>
<dbReference type="GO" id="GO:0005524">
    <property type="term" value="F:ATP binding"/>
    <property type="evidence" value="ECO:0007669"/>
    <property type="project" value="UniProtKB-KW"/>
</dbReference>
<feature type="binding site" evidence="3">
    <location>
        <begin position="7"/>
        <end position="20"/>
    </location>
    <ligand>
        <name>ATP</name>
        <dbReference type="ChEBI" id="CHEBI:30616"/>
    </ligand>
</feature>